<keyword evidence="3" id="KW-1185">Reference proteome</keyword>
<feature type="domain" description="Glycosyl transferase family 1" evidence="1">
    <location>
        <begin position="99"/>
        <end position="265"/>
    </location>
</feature>
<dbReference type="Proteomes" id="UP001321047">
    <property type="component" value="Unassembled WGS sequence"/>
</dbReference>
<accession>A0AAP2ZD46</accession>
<reference evidence="2 3" key="1">
    <citation type="submission" date="2022-09" db="EMBL/GenBank/DDBJ databases">
        <title>Enrichment on poylsaccharides allowed isolation of novel metabolic and taxonomic groups of Haloarchaea.</title>
        <authorList>
            <person name="Sorokin D.Y."/>
            <person name="Elcheninov A.G."/>
            <person name="Khizhniak T.V."/>
            <person name="Kolganova T.V."/>
            <person name="Kublanov I.V."/>
        </authorList>
    </citation>
    <scope>NUCLEOTIDE SEQUENCE [LARGE SCALE GENOMIC DNA]</scope>
    <source>
        <strain evidence="2 3">AArc-curdl1</strain>
    </source>
</reference>
<dbReference type="SUPFAM" id="SSF53756">
    <property type="entry name" value="UDP-Glycosyltransferase/glycogen phosphorylase"/>
    <property type="match status" value="1"/>
</dbReference>
<dbReference type="PANTHER" id="PTHR45947:SF15">
    <property type="entry name" value="TEICHURONIC ACID BIOSYNTHESIS GLYCOSYLTRANSFERASE TUAC-RELATED"/>
    <property type="match status" value="1"/>
</dbReference>
<dbReference type="Pfam" id="PF00534">
    <property type="entry name" value="Glycos_transf_1"/>
    <property type="match status" value="1"/>
</dbReference>
<dbReference type="InterPro" id="IPR001296">
    <property type="entry name" value="Glyco_trans_1"/>
</dbReference>
<proteinExistence type="predicted"/>
<evidence type="ECO:0000313" key="2">
    <source>
        <dbReference type="EMBL" id="MCU4753664.1"/>
    </source>
</evidence>
<dbReference type="InterPro" id="IPR050194">
    <property type="entry name" value="Glycosyltransferase_grp1"/>
</dbReference>
<sequence length="290" mass="32546">MPDVVHAGHIFLDGYGMIPYCDQHELPLFVMGRGGTLNGFPELSNRRQAMVSETLEFAEGIICVSDALAERAKQIVENPEKVYVVANGENPDLYPTSNRELIRRELNIPPEDNLVLYVGNIIGEKGINDIIQVINNGDFPDTHFIFVGQSGNLRLKLHETLIEANIGRESKILWQVRPLALRRIYVAADLVWLPSYSEGRPNVIYEAMASETPVLATNIDGIIEQVVNGETGKLIEPGNPSDLYQELISLLSKPDQLKCFGQNGLERLILKGWTWEEHAKKIAKIHKERI</sequence>
<dbReference type="EMBL" id="JAOPJZ010000020">
    <property type="protein sequence ID" value="MCU4753664.1"/>
    <property type="molecule type" value="Genomic_DNA"/>
</dbReference>
<dbReference type="RefSeq" id="WP_342809974.1">
    <property type="nucleotide sequence ID" value="NZ_JAOPJZ010000020.1"/>
</dbReference>
<gene>
    <name evidence="2" type="ORF">OB919_17020</name>
</gene>
<comment type="caution">
    <text evidence="2">The sequence shown here is derived from an EMBL/GenBank/DDBJ whole genome shotgun (WGS) entry which is preliminary data.</text>
</comment>
<dbReference type="GO" id="GO:0016757">
    <property type="term" value="F:glycosyltransferase activity"/>
    <property type="evidence" value="ECO:0007669"/>
    <property type="project" value="InterPro"/>
</dbReference>
<evidence type="ECO:0000259" key="1">
    <source>
        <dbReference type="Pfam" id="PF00534"/>
    </source>
</evidence>
<protein>
    <submittedName>
        <fullName evidence="2">Glycosyltransferase family 4 protein</fullName>
    </submittedName>
</protein>
<name>A0AAP2ZD46_9EURY</name>
<evidence type="ECO:0000313" key="3">
    <source>
        <dbReference type="Proteomes" id="UP001321047"/>
    </source>
</evidence>
<organism evidence="2 3">
    <name type="scientific">Natronosalvus hydrolyticus</name>
    <dbReference type="NCBI Taxonomy" id="2979988"/>
    <lineage>
        <taxon>Archaea</taxon>
        <taxon>Methanobacteriati</taxon>
        <taxon>Methanobacteriota</taxon>
        <taxon>Stenosarchaea group</taxon>
        <taxon>Halobacteria</taxon>
        <taxon>Halobacteriales</taxon>
        <taxon>Natrialbaceae</taxon>
        <taxon>Natronosalvus</taxon>
    </lineage>
</organism>
<dbReference type="CDD" id="cd03801">
    <property type="entry name" value="GT4_PimA-like"/>
    <property type="match status" value="1"/>
</dbReference>
<dbReference type="AlphaFoldDB" id="A0AAP2ZD46"/>
<dbReference type="PANTHER" id="PTHR45947">
    <property type="entry name" value="SULFOQUINOVOSYL TRANSFERASE SQD2"/>
    <property type="match status" value="1"/>
</dbReference>
<dbReference type="Gene3D" id="3.40.50.2000">
    <property type="entry name" value="Glycogen Phosphorylase B"/>
    <property type="match status" value="2"/>
</dbReference>